<accession>Q6YSD4</accession>
<evidence type="ECO:0000313" key="2">
    <source>
        <dbReference type="EMBL" id="BAC84866.1"/>
    </source>
</evidence>
<sequence>MGAVGADTCIPSPPPESSTSPRSSQPPRSLALDGSIPLSAAPSATPGIQRASSVLSSPSPLRCLAERRCPHSSIQGVIVVRSCKPATRCFGEPAIANKRRRAQSWNSSRAPRWRAGEQHMEAEQARAQGTRRLGNETADADSRAASRLGGEQQQLEEQLSNRRRDSAAHQAAWFDGAGGRAGDERQVLAAQAAARAKSIGGAAATPGGAAATPGWAAATAGGTTVTPRGSCGGE</sequence>
<dbReference type="AlphaFoldDB" id="Q6YSD4"/>
<feature type="region of interest" description="Disordered" evidence="1">
    <location>
        <begin position="202"/>
        <end position="234"/>
    </location>
</feature>
<reference evidence="3" key="2">
    <citation type="journal article" date="2008" name="Nucleic Acids Res.">
        <title>The rice annotation project database (RAP-DB): 2008 update.</title>
        <authorList>
            <consortium name="The rice annotation project (RAP)"/>
        </authorList>
    </citation>
    <scope>GENOME REANNOTATION</scope>
    <source>
        <strain evidence="3">cv. Nipponbare</strain>
    </source>
</reference>
<feature type="compositionally biased region" description="Low complexity" evidence="1">
    <location>
        <begin position="202"/>
        <end position="224"/>
    </location>
</feature>
<feature type="compositionally biased region" description="Low complexity" evidence="1">
    <location>
        <begin position="148"/>
        <end position="158"/>
    </location>
</feature>
<feature type="region of interest" description="Disordered" evidence="1">
    <location>
        <begin position="1"/>
        <end position="59"/>
    </location>
</feature>
<feature type="compositionally biased region" description="Polar residues" evidence="1">
    <location>
        <begin position="50"/>
        <end position="59"/>
    </location>
</feature>
<evidence type="ECO:0000313" key="3">
    <source>
        <dbReference type="Proteomes" id="UP000000763"/>
    </source>
</evidence>
<feature type="compositionally biased region" description="Basic and acidic residues" evidence="1">
    <location>
        <begin position="114"/>
        <end position="124"/>
    </location>
</feature>
<organism evidence="2 3">
    <name type="scientific">Oryza sativa subsp. japonica</name>
    <name type="common">Rice</name>
    <dbReference type="NCBI Taxonomy" id="39947"/>
    <lineage>
        <taxon>Eukaryota</taxon>
        <taxon>Viridiplantae</taxon>
        <taxon>Streptophyta</taxon>
        <taxon>Embryophyta</taxon>
        <taxon>Tracheophyta</taxon>
        <taxon>Spermatophyta</taxon>
        <taxon>Magnoliopsida</taxon>
        <taxon>Liliopsida</taxon>
        <taxon>Poales</taxon>
        <taxon>Poaceae</taxon>
        <taxon>BOP clade</taxon>
        <taxon>Oryzoideae</taxon>
        <taxon>Oryzeae</taxon>
        <taxon>Oryzinae</taxon>
        <taxon>Oryza</taxon>
        <taxon>Oryza sativa</taxon>
    </lineage>
</organism>
<reference evidence="3" key="1">
    <citation type="journal article" date="2005" name="Nature">
        <title>The map-based sequence of the rice genome.</title>
        <authorList>
            <consortium name="International rice genome sequencing project (IRGSP)"/>
            <person name="Matsumoto T."/>
            <person name="Wu J."/>
            <person name="Kanamori H."/>
            <person name="Katayose Y."/>
            <person name="Fujisawa M."/>
            <person name="Namiki N."/>
            <person name="Mizuno H."/>
            <person name="Yamamoto K."/>
            <person name="Antonio B.A."/>
            <person name="Baba T."/>
            <person name="Sakata K."/>
            <person name="Nagamura Y."/>
            <person name="Aoki H."/>
            <person name="Arikawa K."/>
            <person name="Arita K."/>
            <person name="Bito T."/>
            <person name="Chiden Y."/>
            <person name="Fujitsuka N."/>
            <person name="Fukunaka R."/>
            <person name="Hamada M."/>
            <person name="Harada C."/>
            <person name="Hayashi A."/>
            <person name="Hijishita S."/>
            <person name="Honda M."/>
            <person name="Hosokawa S."/>
            <person name="Ichikawa Y."/>
            <person name="Idonuma A."/>
            <person name="Iijima M."/>
            <person name="Ikeda M."/>
            <person name="Ikeno M."/>
            <person name="Ito K."/>
            <person name="Ito S."/>
            <person name="Ito T."/>
            <person name="Ito Y."/>
            <person name="Ito Y."/>
            <person name="Iwabuchi A."/>
            <person name="Kamiya K."/>
            <person name="Karasawa W."/>
            <person name="Kurita K."/>
            <person name="Katagiri S."/>
            <person name="Kikuta A."/>
            <person name="Kobayashi H."/>
            <person name="Kobayashi N."/>
            <person name="Machita K."/>
            <person name="Maehara T."/>
            <person name="Masukawa M."/>
            <person name="Mizubayashi T."/>
            <person name="Mukai Y."/>
            <person name="Nagasaki H."/>
            <person name="Nagata Y."/>
            <person name="Naito S."/>
            <person name="Nakashima M."/>
            <person name="Nakama Y."/>
            <person name="Nakamichi Y."/>
            <person name="Nakamura M."/>
            <person name="Meguro A."/>
            <person name="Negishi M."/>
            <person name="Ohta I."/>
            <person name="Ohta T."/>
            <person name="Okamoto M."/>
            <person name="Ono N."/>
            <person name="Saji S."/>
            <person name="Sakaguchi M."/>
            <person name="Sakai K."/>
            <person name="Shibata M."/>
            <person name="Shimokawa T."/>
            <person name="Song J."/>
            <person name="Takazaki Y."/>
            <person name="Terasawa K."/>
            <person name="Tsugane M."/>
            <person name="Tsuji K."/>
            <person name="Ueda S."/>
            <person name="Waki K."/>
            <person name="Yamagata H."/>
            <person name="Yamamoto M."/>
            <person name="Yamamoto S."/>
            <person name="Yamane H."/>
            <person name="Yoshiki S."/>
            <person name="Yoshihara R."/>
            <person name="Yukawa K."/>
            <person name="Zhong H."/>
            <person name="Yano M."/>
            <person name="Yuan Q."/>
            <person name="Ouyang S."/>
            <person name="Liu J."/>
            <person name="Jones K.M."/>
            <person name="Gansberger K."/>
            <person name="Moffat K."/>
            <person name="Hill J."/>
            <person name="Bera J."/>
            <person name="Fadrosh D."/>
            <person name="Jin S."/>
            <person name="Johri S."/>
            <person name="Kim M."/>
            <person name="Overton L."/>
            <person name="Reardon M."/>
            <person name="Tsitrin T."/>
            <person name="Vuong H."/>
            <person name="Weaver B."/>
            <person name="Ciecko A."/>
            <person name="Tallon L."/>
            <person name="Jackson J."/>
            <person name="Pai G."/>
            <person name="Aken S.V."/>
            <person name="Utterback T."/>
            <person name="Reidmuller S."/>
            <person name="Feldblyum T."/>
            <person name="Hsiao J."/>
            <person name="Zismann V."/>
            <person name="Iobst S."/>
            <person name="de Vazeille A.R."/>
            <person name="Buell C.R."/>
            <person name="Ying K."/>
            <person name="Li Y."/>
            <person name="Lu T."/>
            <person name="Huang Y."/>
            <person name="Zhao Q."/>
            <person name="Feng Q."/>
            <person name="Zhang L."/>
            <person name="Zhu J."/>
            <person name="Weng Q."/>
            <person name="Mu J."/>
            <person name="Lu Y."/>
            <person name="Fan D."/>
            <person name="Liu Y."/>
            <person name="Guan J."/>
            <person name="Zhang Y."/>
            <person name="Yu S."/>
            <person name="Liu X."/>
            <person name="Zhang Y."/>
            <person name="Hong G."/>
            <person name="Han B."/>
            <person name="Choisne N."/>
            <person name="Demange N."/>
            <person name="Orjeda G."/>
            <person name="Samain S."/>
            <person name="Cattolico L."/>
            <person name="Pelletier E."/>
            <person name="Couloux A."/>
            <person name="Segurens B."/>
            <person name="Wincker P."/>
            <person name="D'Hont A."/>
            <person name="Scarpelli C."/>
            <person name="Weissenbach J."/>
            <person name="Salanoubat M."/>
            <person name="Quetier F."/>
            <person name="Yu Y."/>
            <person name="Kim H.R."/>
            <person name="Rambo T."/>
            <person name="Currie J."/>
            <person name="Collura K."/>
            <person name="Luo M."/>
            <person name="Yang T."/>
            <person name="Ammiraju J.S.S."/>
            <person name="Engler F."/>
            <person name="Soderlund C."/>
            <person name="Wing R.A."/>
            <person name="Palmer L.E."/>
            <person name="de la Bastide M."/>
            <person name="Spiegel L."/>
            <person name="Nascimento L."/>
            <person name="Zutavern T."/>
            <person name="O'Shaughnessy A."/>
            <person name="Dike S."/>
            <person name="Dedhia N."/>
            <person name="Preston R."/>
            <person name="Balija V."/>
            <person name="McCombie W.R."/>
            <person name="Chow T."/>
            <person name="Chen H."/>
            <person name="Chung M."/>
            <person name="Chen C."/>
            <person name="Shaw J."/>
            <person name="Wu H."/>
            <person name="Hsiao K."/>
            <person name="Chao Y."/>
            <person name="Chu M."/>
            <person name="Cheng C."/>
            <person name="Hour A."/>
            <person name="Lee P."/>
            <person name="Lin S."/>
            <person name="Lin Y."/>
            <person name="Liou J."/>
            <person name="Liu S."/>
            <person name="Hsing Y."/>
            <person name="Raghuvanshi S."/>
            <person name="Mohanty A."/>
            <person name="Bharti A.K."/>
            <person name="Gaur A."/>
            <person name="Gupta V."/>
            <person name="Kumar D."/>
            <person name="Ravi V."/>
            <person name="Vij S."/>
            <person name="Kapur A."/>
            <person name="Khurana P."/>
            <person name="Khurana P."/>
            <person name="Khurana J.P."/>
            <person name="Tyagi A.K."/>
            <person name="Gaikwad K."/>
            <person name="Singh A."/>
            <person name="Dalal V."/>
            <person name="Srivastava S."/>
            <person name="Dixit A."/>
            <person name="Pal A.K."/>
            <person name="Ghazi I.A."/>
            <person name="Yadav M."/>
            <person name="Pandit A."/>
            <person name="Bhargava A."/>
            <person name="Sureshbabu K."/>
            <person name="Batra K."/>
            <person name="Sharma T.R."/>
            <person name="Mohapatra T."/>
            <person name="Singh N.K."/>
            <person name="Messing J."/>
            <person name="Nelson A.B."/>
            <person name="Fuks G."/>
            <person name="Kavchok S."/>
            <person name="Keizer G."/>
            <person name="Linton E."/>
            <person name="Llaca V."/>
            <person name="Song R."/>
            <person name="Tanyolac B."/>
            <person name="Young S."/>
            <person name="Ho-Il K."/>
            <person name="Hahn J.H."/>
            <person name="Sangsakoo G."/>
            <person name="Vanavichit A."/>
            <person name="de Mattos Luiz.A.T."/>
            <person name="Zimmer P.D."/>
            <person name="Malone G."/>
            <person name="Dellagostin O."/>
            <person name="de Oliveira A.C."/>
            <person name="Bevan M."/>
            <person name="Bancroft I."/>
            <person name="Minx P."/>
            <person name="Cordum H."/>
            <person name="Wilson R."/>
            <person name="Cheng Z."/>
            <person name="Jin W."/>
            <person name="Jiang J."/>
            <person name="Leong S.A."/>
            <person name="Iwama H."/>
            <person name="Gojobori T."/>
            <person name="Itoh T."/>
            <person name="Niimura Y."/>
            <person name="Fujii Y."/>
            <person name="Habara T."/>
            <person name="Sakai H."/>
            <person name="Sato Y."/>
            <person name="Wilson G."/>
            <person name="Kumar K."/>
            <person name="McCouch S."/>
            <person name="Juretic N."/>
            <person name="Hoen D."/>
            <person name="Wright S."/>
            <person name="Bruskiewich R."/>
            <person name="Bureau T."/>
            <person name="Miyao A."/>
            <person name="Hirochika H."/>
            <person name="Nishikawa T."/>
            <person name="Kadowaki K."/>
            <person name="Sugiura M."/>
            <person name="Burr B."/>
            <person name="Sasaki T."/>
        </authorList>
    </citation>
    <scope>NUCLEOTIDE SEQUENCE [LARGE SCALE GENOMIC DNA]</scope>
    <source>
        <strain evidence="3">cv. Nipponbare</strain>
    </source>
</reference>
<protein>
    <submittedName>
        <fullName evidence="2">Uncharacterized protein</fullName>
    </submittedName>
</protein>
<dbReference type="EMBL" id="AP006460">
    <property type="protein sequence ID" value="BAC84866.1"/>
    <property type="molecule type" value="Genomic_DNA"/>
</dbReference>
<feature type="region of interest" description="Disordered" evidence="1">
    <location>
        <begin position="98"/>
        <end position="168"/>
    </location>
</feature>
<feature type="compositionally biased region" description="Low complexity" evidence="1">
    <location>
        <begin position="17"/>
        <end position="29"/>
    </location>
</feature>
<proteinExistence type="predicted"/>
<gene>
    <name evidence="2" type="primary">OSJNBb0003M19.10</name>
</gene>
<name>Q6YSD4_ORYSJ</name>
<evidence type="ECO:0000256" key="1">
    <source>
        <dbReference type="SAM" id="MobiDB-lite"/>
    </source>
</evidence>
<dbReference type="Proteomes" id="UP000000763">
    <property type="component" value="Chromosome 7"/>
</dbReference>